<organism evidence="1 2">
    <name type="scientific">Drosophila gunungcola</name>
    <name type="common">fruit fly</name>
    <dbReference type="NCBI Taxonomy" id="103775"/>
    <lineage>
        <taxon>Eukaryota</taxon>
        <taxon>Metazoa</taxon>
        <taxon>Ecdysozoa</taxon>
        <taxon>Arthropoda</taxon>
        <taxon>Hexapoda</taxon>
        <taxon>Insecta</taxon>
        <taxon>Pterygota</taxon>
        <taxon>Neoptera</taxon>
        <taxon>Endopterygota</taxon>
        <taxon>Diptera</taxon>
        <taxon>Brachycera</taxon>
        <taxon>Muscomorpha</taxon>
        <taxon>Ephydroidea</taxon>
        <taxon>Drosophilidae</taxon>
        <taxon>Drosophila</taxon>
        <taxon>Sophophora</taxon>
    </lineage>
</organism>
<proteinExistence type="predicted"/>
<keyword evidence="2" id="KW-1185">Reference proteome</keyword>
<evidence type="ECO:0000313" key="1">
    <source>
        <dbReference type="EMBL" id="KAI8039354.1"/>
    </source>
</evidence>
<protein>
    <submittedName>
        <fullName evidence="1">Uncharacterized protein</fullName>
    </submittedName>
</protein>
<sequence length="86" mass="10367">MAHNGFCSDEQIIKSALRKYQIHPHFGFTPRMMYLEEFMYYLDEHVLECSADEVVFWSLHNYKRLKSSEKERYKDLASEANSHIFK</sequence>
<dbReference type="EMBL" id="JAMKOV010000006">
    <property type="protein sequence ID" value="KAI8039354.1"/>
    <property type="molecule type" value="Genomic_DNA"/>
</dbReference>
<evidence type="ECO:0000313" key="2">
    <source>
        <dbReference type="Proteomes" id="UP001059596"/>
    </source>
</evidence>
<name>A0A9P9YLV5_9MUSC</name>
<gene>
    <name evidence="1" type="ORF">M5D96_008077</name>
</gene>
<accession>A0A9P9YLV5</accession>
<reference evidence="1" key="1">
    <citation type="journal article" date="2023" name="Genome Biol. Evol.">
        <title>Long-read-based Genome Assembly of Drosophila gunungcola Reveals Fewer Chemosensory Genes in Flower-breeding Species.</title>
        <authorList>
            <person name="Negi A."/>
            <person name="Liao B.Y."/>
            <person name="Yeh S.D."/>
        </authorList>
    </citation>
    <scope>NUCLEOTIDE SEQUENCE</scope>
    <source>
        <strain evidence="1">Sukarami</strain>
    </source>
</reference>
<dbReference type="AlphaFoldDB" id="A0A9P9YLV5"/>
<comment type="caution">
    <text evidence="1">The sequence shown here is derived from an EMBL/GenBank/DDBJ whole genome shotgun (WGS) entry which is preliminary data.</text>
</comment>
<dbReference type="Proteomes" id="UP001059596">
    <property type="component" value="Unassembled WGS sequence"/>
</dbReference>